<accession>A0ABM7NS42</accession>
<evidence type="ECO:0000259" key="1">
    <source>
        <dbReference type="SMART" id="SM00507"/>
    </source>
</evidence>
<keyword evidence="2" id="KW-0378">Hydrolase</keyword>
<dbReference type="InterPro" id="IPR003647">
    <property type="entry name" value="Intron_nuc_1_rpt"/>
</dbReference>
<dbReference type="InterPro" id="IPR003615">
    <property type="entry name" value="HNH_nuc"/>
</dbReference>
<dbReference type="SUPFAM" id="SSF64496">
    <property type="entry name" value="DNA-binding domain of intron-encoded endonucleases"/>
    <property type="match status" value="1"/>
</dbReference>
<reference evidence="2 3" key="1">
    <citation type="submission" date="2021-02" db="EMBL/GenBank/DDBJ databases">
        <title>Cotonvirus japonicus, which uses Golgi apparatus of host cells for its virion factory, phylogenetically links tailed tupanvirus and icosahedral mimivirus.</title>
        <authorList>
            <person name="Takahashi H."/>
            <person name="Fukaya S."/>
            <person name="Song C."/>
            <person name="Murata K."/>
            <person name="Takemura M."/>
        </authorList>
    </citation>
    <scope>NUCLEOTIDE SEQUENCE [LARGE SCALE GENOMIC DNA]</scope>
</reference>
<keyword evidence="2" id="KW-0255">Endonuclease</keyword>
<dbReference type="RefSeq" id="YP_010841582.1">
    <property type="nucleotide sequence ID" value="NC_079139.1"/>
</dbReference>
<dbReference type="Gene3D" id="1.10.10.10">
    <property type="entry name" value="Winged helix-like DNA-binding domain superfamily/Winged helix DNA-binding domain"/>
    <property type="match status" value="1"/>
</dbReference>
<protein>
    <submittedName>
        <fullName evidence="2">HNH endonuclease</fullName>
    </submittedName>
</protein>
<dbReference type="InterPro" id="IPR036388">
    <property type="entry name" value="WH-like_DNA-bd_sf"/>
</dbReference>
<dbReference type="InterPro" id="IPR010902">
    <property type="entry name" value="NUMOD4"/>
</dbReference>
<keyword evidence="2" id="KW-0540">Nuclease</keyword>
<sequence>MGKNYEFIFDEAGSHDEEFEYIPGYGKKYSVSNKGYIYSEKSNTILVPTKHHSGYFNVKITDKNNNRKFFYVHQLVAMAFALEKPKKGSYKGRLVVDHIDGDKTNNNLDNLRYVCDSVNISNAHINNKNYHGFGKKLQKKINQYDFRGNFIKSYDSLTKAAKITEIPMTSISACCLGRMSLAGNFIWKYEKSPEVKLFEGEIFKPIKKINGFSYPNYIISNYGRVKNIRTGKMLAMFKDGNTYSRIQLYTNKKIRKIYKIHRLVAIHFLKKPDDKSKDNVHHIDEDKQNNYYKNLQWVTSRENTTFSLGKKIQQIDIKTNKIINEFPSISQAAESIGIDKKGTSNIGVCCKGKIKKAYGFKWKFVSS</sequence>
<dbReference type="SMART" id="SM00497">
    <property type="entry name" value="IENR1"/>
    <property type="match status" value="2"/>
</dbReference>
<dbReference type="GeneID" id="80558179"/>
<dbReference type="Gene3D" id="3.90.75.20">
    <property type="match status" value="2"/>
</dbReference>
<dbReference type="Pfam" id="PF07453">
    <property type="entry name" value="NUMOD1"/>
    <property type="match status" value="2"/>
</dbReference>
<dbReference type="SUPFAM" id="SSF54060">
    <property type="entry name" value="His-Me finger endonucleases"/>
    <property type="match status" value="2"/>
</dbReference>
<dbReference type="Pfam" id="PF13392">
    <property type="entry name" value="HNH_3"/>
    <property type="match status" value="2"/>
</dbReference>
<dbReference type="Proteomes" id="UP001321479">
    <property type="component" value="Segment"/>
</dbReference>
<evidence type="ECO:0000313" key="2">
    <source>
        <dbReference type="EMBL" id="BCS82974.1"/>
    </source>
</evidence>
<dbReference type="SMART" id="SM00507">
    <property type="entry name" value="HNHc"/>
    <property type="match status" value="2"/>
</dbReference>
<dbReference type="EMBL" id="AP024483">
    <property type="protein sequence ID" value="BCS82974.1"/>
    <property type="molecule type" value="Genomic_DNA"/>
</dbReference>
<evidence type="ECO:0000313" key="3">
    <source>
        <dbReference type="Proteomes" id="UP001321479"/>
    </source>
</evidence>
<feature type="domain" description="HNH nuclease" evidence="1">
    <location>
        <begin position="66"/>
        <end position="120"/>
    </location>
</feature>
<proteinExistence type="predicted"/>
<feature type="domain" description="HNH nuclease" evidence="1">
    <location>
        <begin position="254"/>
        <end position="304"/>
    </location>
</feature>
<dbReference type="InterPro" id="IPR010896">
    <property type="entry name" value="NUMOD1"/>
</dbReference>
<dbReference type="Pfam" id="PF07463">
    <property type="entry name" value="NUMOD4"/>
    <property type="match status" value="2"/>
</dbReference>
<keyword evidence="3" id="KW-1185">Reference proteome</keyword>
<dbReference type="GO" id="GO:0004519">
    <property type="term" value="F:endonuclease activity"/>
    <property type="evidence" value="ECO:0007669"/>
    <property type="project" value="UniProtKB-KW"/>
</dbReference>
<organism evidence="2 3">
    <name type="scientific">Cotonvirus japonicus</name>
    <dbReference type="NCBI Taxonomy" id="2811091"/>
    <lineage>
        <taxon>Viruses</taxon>
        <taxon>Varidnaviria</taxon>
        <taxon>Bamfordvirae</taxon>
        <taxon>Nucleocytoviricota</taxon>
        <taxon>Megaviricetes</taxon>
        <taxon>Imitervirales</taxon>
        <taxon>Mimiviridae</taxon>
        <taxon>Megamimivirinae</taxon>
        <taxon>Cotonvirus</taxon>
        <taxon>Cotonvirus japonicum</taxon>
    </lineage>
</organism>
<dbReference type="InterPro" id="IPR044925">
    <property type="entry name" value="His-Me_finger_sf"/>
</dbReference>
<name>A0ABM7NS42_9VIRU</name>